<evidence type="ECO:0000313" key="3">
    <source>
        <dbReference type="EMBL" id="ACR13646.1"/>
    </source>
</evidence>
<dbReference type="HOGENOM" id="CLU_1303078_0_0_6"/>
<evidence type="ECO:0000259" key="2">
    <source>
        <dbReference type="Pfam" id="PF18559"/>
    </source>
</evidence>
<feature type="domain" description="ExoP galactose-binding-like" evidence="2">
    <location>
        <begin position="70"/>
        <end position="204"/>
    </location>
</feature>
<dbReference type="InterPro" id="IPR008979">
    <property type="entry name" value="Galactose-bd-like_sf"/>
</dbReference>
<keyword evidence="1" id="KW-0732">Signal</keyword>
<dbReference type="Pfam" id="PF18559">
    <property type="entry name" value="Exop_C"/>
    <property type="match status" value="1"/>
</dbReference>
<dbReference type="RefSeq" id="WP_015819761.1">
    <property type="nucleotide sequence ID" value="NC_012997.1"/>
</dbReference>
<keyword evidence="4" id="KW-1185">Reference proteome</keyword>
<feature type="signal peptide" evidence="1">
    <location>
        <begin position="1"/>
        <end position="27"/>
    </location>
</feature>
<feature type="chain" id="PRO_5002946390" description="ExoP galactose-binding-like domain-containing protein" evidence="1">
    <location>
        <begin position="28"/>
        <end position="217"/>
    </location>
</feature>
<dbReference type="Gene3D" id="2.60.120.430">
    <property type="entry name" value="Galactose-binding lectin"/>
    <property type="match status" value="1"/>
</dbReference>
<dbReference type="STRING" id="377629.TERTU_4679"/>
<dbReference type="KEGG" id="ttu:TERTU_4679"/>
<dbReference type="AlphaFoldDB" id="C5BKG3"/>
<organism evidence="3 4">
    <name type="scientific">Teredinibacter turnerae (strain ATCC 39867 / T7901)</name>
    <dbReference type="NCBI Taxonomy" id="377629"/>
    <lineage>
        <taxon>Bacteria</taxon>
        <taxon>Pseudomonadati</taxon>
        <taxon>Pseudomonadota</taxon>
        <taxon>Gammaproteobacteria</taxon>
        <taxon>Cellvibrionales</taxon>
        <taxon>Cellvibrionaceae</taxon>
        <taxon>Teredinibacter</taxon>
    </lineage>
</organism>
<dbReference type="OrthoDB" id="6385278at2"/>
<sequence>MIRTTTKALWIAALCLASTWFAPVTQAADSQQLNPDFFYYFNGNIVGPRGFAVSDPDNWNGIPAQNFTAESKGRKLKMEPTDYKAKNDAIHVTWSHKKVKGTLALNGPAMDLEKYKDLTALAFDVRVDQKPSKDVQLGMDCGYPCRAEVPIARKLREFKKGEWSLLWMPLNCFKSDDFDLTKIKGPFLLSTDGKMTIGIANIRLERLPAGFPGCKEE</sequence>
<reference evidence="3 4" key="1">
    <citation type="journal article" date="2009" name="PLoS ONE">
        <title>The complete genome of Teredinibacter turnerae T7901: an intracellular endosymbiont of marine wood-boring bivalves (shipworms).</title>
        <authorList>
            <person name="Yang J.C."/>
            <person name="Madupu R."/>
            <person name="Durkin A.S."/>
            <person name="Ekborg N.A."/>
            <person name="Pedamallu C.S."/>
            <person name="Hostetler J.B."/>
            <person name="Radune D."/>
            <person name="Toms B.S."/>
            <person name="Henrissat B."/>
            <person name="Coutinho P.M."/>
            <person name="Schwarz S."/>
            <person name="Field L."/>
            <person name="Trindade-Silva A.E."/>
            <person name="Soares C.A.G."/>
            <person name="Elshahawi S."/>
            <person name="Hanora A."/>
            <person name="Schmidt E.W."/>
            <person name="Haygood M.G."/>
            <person name="Posfai J."/>
            <person name="Benner J."/>
            <person name="Madinger C."/>
            <person name="Nove J."/>
            <person name="Anton B."/>
            <person name="Chaudhary K."/>
            <person name="Foster J."/>
            <person name="Holman A."/>
            <person name="Kumar S."/>
            <person name="Lessard P.A."/>
            <person name="Luyten Y.A."/>
            <person name="Slatko B."/>
            <person name="Wood N."/>
            <person name="Wu B."/>
            <person name="Teplitski M."/>
            <person name="Mougous J.D."/>
            <person name="Ward N."/>
            <person name="Eisen J.A."/>
            <person name="Badger J.H."/>
            <person name="Distel D.L."/>
        </authorList>
    </citation>
    <scope>NUCLEOTIDE SEQUENCE [LARGE SCALE GENOMIC DNA]</scope>
    <source>
        <strain evidence="4">ATCC 39867 / T7901</strain>
    </source>
</reference>
<dbReference type="eggNOG" id="COG1472">
    <property type="taxonomic scope" value="Bacteria"/>
</dbReference>
<accession>C5BKG3</accession>
<gene>
    <name evidence="3" type="ordered locus">TERTU_4679</name>
</gene>
<dbReference type="Proteomes" id="UP000009080">
    <property type="component" value="Chromosome"/>
</dbReference>
<dbReference type="InterPro" id="IPR041443">
    <property type="entry name" value="Exop_C"/>
</dbReference>
<protein>
    <recommendedName>
        <fullName evidence="2">ExoP galactose-binding-like domain-containing protein</fullName>
    </recommendedName>
</protein>
<name>C5BKG3_TERTT</name>
<dbReference type="EMBL" id="CP001614">
    <property type="protein sequence ID" value="ACR13646.1"/>
    <property type="molecule type" value="Genomic_DNA"/>
</dbReference>
<evidence type="ECO:0000313" key="4">
    <source>
        <dbReference type="Proteomes" id="UP000009080"/>
    </source>
</evidence>
<proteinExistence type="predicted"/>
<evidence type="ECO:0000256" key="1">
    <source>
        <dbReference type="SAM" id="SignalP"/>
    </source>
</evidence>
<dbReference type="SUPFAM" id="SSF49785">
    <property type="entry name" value="Galactose-binding domain-like"/>
    <property type="match status" value="1"/>
</dbReference>